<evidence type="ECO:0000313" key="2">
    <source>
        <dbReference type="EnsemblMetazoa" id="XP_008210710"/>
    </source>
</evidence>
<feature type="chain" id="PRO_5029500966" evidence="1">
    <location>
        <begin position="25"/>
        <end position="61"/>
    </location>
</feature>
<dbReference type="GeneID" id="100680250"/>
<dbReference type="RefSeq" id="XP_008210710.1">
    <property type="nucleotide sequence ID" value="XM_008212488.4"/>
</dbReference>
<dbReference type="KEGG" id="nvi:100680250"/>
<dbReference type="Proteomes" id="UP000002358">
    <property type="component" value="Chromosome 3"/>
</dbReference>
<dbReference type="SMR" id="A0A7M7LRF3"/>
<sequence>MNSLSVKLLFLLILLLAYVASSESADCEKLHCWQDCLSKLYSYGVCVNNECQCCGKFIGGK</sequence>
<keyword evidence="1" id="KW-0732">Signal</keyword>
<name>A0A7M7LRF3_NASVI</name>
<evidence type="ECO:0000313" key="3">
    <source>
        <dbReference type="Proteomes" id="UP000002358"/>
    </source>
</evidence>
<dbReference type="EnsemblMetazoa" id="XM_008212488">
    <property type="protein sequence ID" value="XP_008210710"/>
    <property type="gene ID" value="LOC100680250"/>
</dbReference>
<accession>A0A7M7LRF3</accession>
<dbReference type="InParanoid" id="A0A7M7LRF3"/>
<dbReference type="AlphaFoldDB" id="A0A7M7LRF3"/>
<organism evidence="2 3">
    <name type="scientific">Nasonia vitripennis</name>
    <name type="common">Parasitic wasp</name>
    <dbReference type="NCBI Taxonomy" id="7425"/>
    <lineage>
        <taxon>Eukaryota</taxon>
        <taxon>Metazoa</taxon>
        <taxon>Ecdysozoa</taxon>
        <taxon>Arthropoda</taxon>
        <taxon>Hexapoda</taxon>
        <taxon>Insecta</taxon>
        <taxon>Pterygota</taxon>
        <taxon>Neoptera</taxon>
        <taxon>Endopterygota</taxon>
        <taxon>Hymenoptera</taxon>
        <taxon>Apocrita</taxon>
        <taxon>Proctotrupomorpha</taxon>
        <taxon>Chalcidoidea</taxon>
        <taxon>Pteromalidae</taxon>
        <taxon>Pteromalinae</taxon>
        <taxon>Nasonia</taxon>
    </lineage>
</organism>
<feature type="signal peptide" evidence="1">
    <location>
        <begin position="1"/>
        <end position="24"/>
    </location>
</feature>
<evidence type="ECO:0000256" key="1">
    <source>
        <dbReference type="SAM" id="SignalP"/>
    </source>
</evidence>
<keyword evidence="3" id="KW-1185">Reference proteome</keyword>
<protein>
    <submittedName>
        <fullName evidence="2">Uncharacterized protein</fullName>
    </submittedName>
</protein>
<reference evidence="2" key="1">
    <citation type="submission" date="2021-01" db="UniProtKB">
        <authorList>
            <consortium name="EnsemblMetazoa"/>
        </authorList>
    </citation>
    <scope>IDENTIFICATION</scope>
</reference>
<proteinExistence type="predicted"/>